<dbReference type="EMBL" id="RJJE01000009">
    <property type="protein sequence ID" value="RNI29536.1"/>
    <property type="molecule type" value="Genomic_DNA"/>
</dbReference>
<dbReference type="AlphaFoldDB" id="A0A3M9MVH3"/>
<keyword evidence="3" id="KW-1185">Reference proteome</keyword>
<dbReference type="Pfam" id="PF13620">
    <property type="entry name" value="CarboxypepD_reg"/>
    <property type="match status" value="1"/>
</dbReference>
<gene>
    <name evidence="2" type="ORF">EFA69_08240</name>
</gene>
<keyword evidence="1" id="KW-0732">Signal</keyword>
<name>A0A3M9MVH3_9BACT</name>
<dbReference type="InterPro" id="IPR008969">
    <property type="entry name" value="CarboxyPept-like_regulatory"/>
</dbReference>
<evidence type="ECO:0000256" key="1">
    <source>
        <dbReference type="SAM" id="SignalP"/>
    </source>
</evidence>
<sequence>MRHIFLLIFFINAFALHAQDYQITGFIKDKEGKPIEFANVLLLSNKEEVITYAISKQGGEYSLKFSATAGDSLWLSVRYLGYNEFRKEISINSTPTVLSIDGILTQKNENLDEVVVIESSRPITVTQDTITYNLDFHTDKNEQTVEDVLKKLPGVSVADDGTIRYGNKEISRILIDGDNLVDDQYTLLSKNLDSDLLKNVQVLRNYDENPLRKKFGEGDEVAINLSIKEDKKNILFGKLSAGSGTNQRYNTKSNLGLLKEQFKVLNINDANNNGFQTSPKNTYKNLALQDLWEYNSKKEAFATPVVQNEVNQPGFLKAEEALPNKSELGSITTSYKWNNNLSIRSLTYFSKDKLFFDNNTYTRFLTEEQPLTYTEQIHARPVNRNLYLNTELKYYNQKNWYTTFEAEYRRESPLWNQGLLLNDKAIKSASEALQHYFNNHLYVTYQASESFLLENYAYFSYSRTTQDFFGQGINFRQRLEEADLQQFSKERKTYAGLNSRLKFSNARRRIHLAVGIEKENDHLQANIFSSESKIEDSLQSSRKLNFTNFHEQASYTFYLQQNKSIEVEAGFTHKVTGKALAEDFHLVRSGITYLFSVPKAGKFALNYTYRQQLSDYSRFYNGYALKDYRTLVGGATHLLRVNSNALGFTHNYQDLANGFLLFNIVSYTSYDKGYITQNFINEDFTVIETEEGKGGRLLLAQNQITTYVAPLYTSFKLESTFSHTLNYLSINLGPFQKAKNYNVSSRFSGTTYFNFPANLRFSAEYQKNRSTFNEASSQVNNYILSNEIIFKPNEKLVFTTNHNFYHLSGNKHSFLAVTVDYKPERSKWAFQLSGQNLLGVQNFRTIQTSDFRYFEQKTLINKRYIMLMAHLRL</sequence>
<dbReference type="Gene3D" id="2.60.40.1120">
    <property type="entry name" value="Carboxypeptidase-like, regulatory domain"/>
    <property type="match status" value="1"/>
</dbReference>
<dbReference type="SUPFAM" id="SSF56935">
    <property type="entry name" value="Porins"/>
    <property type="match status" value="1"/>
</dbReference>
<evidence type="ECO:0000313" key="2">
    <source>
        <dbReference type="EMBL" id="RNI29536.1"/>
    </source>
</evidence>
<dbReference type="Proteomes" id="UP000271010">
    <property type="component" value="Unassembled WGS sequence"/>
</dbReference>
<comment type="caution">
    <text evidence="2">The sequence shown here is derived from an EMBL/GenBank/DDBJ whole genome shotgun (WGS) entry which is preliminary data.</text>
</comment>
<dbReference type="RefSeq" id="WP_123132622.1">
    <property type="nucleotide sequence ID" value="NZ_RJJE01000009.1"/>
</dbReference>
<evidence type="ECO:0000313" key="3">
    <source>
        <dbReference type="Proteomes" id="UP000271010"/>
    </source>
</evidence>
<proteinExistence type="predicted"/>
<reference evidence="2 3" key="1">
    <citation type="submission" date="2018-11" db="EMBL/GenBank/DDBJ databases">
        <title>Rufibacter latericius sp. nov., isolated from water in Baiyang Lake.</title>
        <authorList>
            <person name="Yang Y."/>
        </authorList>
    </citation>
    <scope>NUCLEOTIDE SEQUENCE [LARGE SCALE GENOMIC DNA]</scope>
    <source>
        <strain evidence="2 3">MCC P1</strain>
    </source>
</reference>
<accession>A0A3M9MVH3</accession>
<organism evidence="2 3">
    <name type="scientific">Rufibacter immobilis</name>
    <dbReference type="NCBI Taxonomy" id="1348778"/>
    <lineage>
        <taxon>Bacteria</taxon>
        <taxon>Pseudomonadati</taxon>
        <taxon>Bacteroidota</taxon>
        <taxon>Cytophagia</taxon>
        <taxon>Cytophagales</taxon>
        <taxon>Hymenobacteraceae</taxon>
        <taxon>Rufibacter</taxon>
    </lineage>
</organism>
<dbReference type="OrthoDB" id="603275at2"/>
<feature type="chain" id="PRO_5018338099" description="TonB-dependent receptor" evidence="1">
    <location>
        <begin position="19"/>
        <end position="873"/>
    </location>
</feature>
<evidence type="ECO:0008006" key="4">
    <source>
        <dbReference type="Google" id="ProtNLM"/>
    </source>
</evidence>
<feature type="signal peptide" evidence="1">
    <location>
        <begin position="1"/>
        <end position="18"/>
    </location>
</feature>
<protein>
    <recommendedName>
        <fullName evidence="4">TonB-dependent receptor</fullName>
    </recommendedName>
</protein>
<dbReference type="SUPFAM" id="SSF49464">
    <property type="entry name" value="Carboxypeptidase regulatory domain-like"/>
    <property type="match status" value="1"/>
</dbReference>